<reference evidence="1 2" key="1">
    <citation type="submission" date="2018-06" db="EMBL/GenBank/DDBJ databases">
        <authorList>
            <consortium name="Pathogen Informatics"/>
            <person name="Doyle S."/>
        </authorList>
    </citation>
    <scope>NUCLEOTIDE SEQUENCE [LARGE SCALE GENOMIC DNA]</scope>
    <source>
        <strain evidence="1 2">NCTC1542</strain>
    </source>
</reference>
<dbReference type="AlphaFoldDB" id="A0A378U932"/>
<accession>A0A378U932</accession>
<organism evidence="1 2">
    <name type="scientific">Mycolicibacterium fortuitum</name>
    <name type="common">Mycobacterium fortuitum</name>
    <dbReference type="NCBI Taxonomy" id="1766"/>
    <lineage>
        <taxon>Bacteria</taxon>
        <taxon>Bacillati</taxon>
        <taxon>Actinomycetota</taxon>
        <taxon>Actinomycetes</taxon>
        <taxon>Mycobacteriales</taxon>
        <taxon>Mycobacteriaceae</taxon>
        <taxon>Mycolicibacterium</taxon>
    </lineage>
</organism>
<proteinExistence type="predicted"/>
<sequence length="132" mass="15235">MTNNILEPVDGSVYAYQVSPHEGLAYVTVAGPDEDRPMILGFDLADLDRLKQVRKELRQGVARLKEQPEPDPGAVLQIINAANNRDNFIYDRVEYRYDPRAGEWTAYRRVDIVDDEPVRPAYINPRFEDDVW</sequence>
<gene>
    <name evidence="1" type="ORF">NCTC1542_01254</name>
</gene>
<dbReference type="Proteomes" id="UP000255389">
    <property type="component" value="Unassembled WGS sequence"/>
</dbReference>
<protein>
    <submittedName>
        <fullName evidence="1">Uncharacterized protein</fullName>
    </submittedName>
</protein>
<name>A0A378U932_MYCFO</name>
<evidence type="ECO:0000313" key="1">
    <source>
        <dbReference type="EMBL" id="STZ73710.1"/>
    </source>
</evidence>
<dbReference type="EMBL" id="UGQY01000001">
    <property type="protein sequence ID" value="STZ73710.1"/>
    <property type="molecule type" value="Genomic_DNA"/>
</dbReference>
<evidence type="ECO:0000313" key="2">
    <source>
        <dbReference type="Proteomes" id="UP000255389"/>
    </source>
</evidence>